<proteinExistence type="predicted"/>
<keyword evidence="2" id="KW-1185">Reference proteome</keyword>
<sequence length="858" mass="94443">MQRHHVFPLSTILLVAANLLIPVAIVTFAIGFFPYKPFLPGLAEYEPLGYGYPPEAPFDRLIFMVVDALRSDFVFLNGSGFGFTQRLISDGVAIPFTAHATSPTITMPRIKAITTGSTPSFLDAILSFDEADTSSTLAVQDTWLAQMKAKKTGKLVMHGDDTWLKLFPGVFDRADGTSSFFVSDFTEVDNNVTRHIPDELRNDDWNTMVLHYLGLDHIGHKTGPRGPNMIPKQQEMDGIVRMIYEAMETQPHLRSTLLVFCGDHGMNDAGNHGASSPGETSPALVFVSPKLKSISKPLEVPAGFVEDFQYYSVVEQSDLAPTLAALLGFPIPKNNLGSFILDFLPFWPEKRDKLQILVRNARQIYDIVAATTSLGSQYSSDCRHPSSPAEELTCEWQQISKTIEKIPATEDLDDAWITDVSKWLSKAQTLMTGMASNYDMNMLIYGEIAAGLASVAAIGAVASSASITTASLLPFVLTTVLYGIMMFASSYVEEEQHFWYWTTSAWLFALAIRSTPRKTRKYFIMGLVALGAMRITRGWNQTGQKFAGEPDIVTYFLSSNPPLLWCLVFATYATVSVELFNSLGNIPTAVSGSLVVGLVTSALSFKLAFTNEDAPELVVGFARTLVNIFDGPSLVNRARAVFLGLGLTSLYPLYNIVAPGTKAPRDGAMQTLHHLYTLFALTQSRTTNVPLFLLFQAIYLYLSRLDLEPAQITMSSLLLQFSSFFAMGGSNAISGVDLSNAYNGVSGFNILAVGVLTFLSNWAAPVWWTSATNLLLLQSRQPTRRDNSSVYMLHAALSTAFVTISLVFVMVACTTLRTHLFIWTVFSPKYLYSMAWSLGQHLIINVAFGGLLYWLGCM</sequence>
<gene>
    <name evidence="1" type="ORF">F4821DRAFT_236553</name>
</gene>
<evidence type="ECO:0000313" key="2">
    <source>
        <dbReference type="Proteomes" id="UP001497680"/>
    </source>
</evidence>
<evidence type="ECO:0000313" key="1">
    <source>
        <dbReference type="EMBL" id="KAI6087161.1"/>
    </source>
</evidence>
<protein>
    <submittedName>
        <fullName evidence="1">Alkaline phosphatase-like protein</fullName>
    </submittedName>
</protein>
<accession>A0ACC0D3C0</accession>
<dbReference type="Proteomes" id="UP001497680">
    <property type="component" value="Unassembled WGS sequence"/>
</dbReference>
<comment type="caution">
    <text evidence="1">The sequence shown here is derived from an EMBL/GenBank/DDBJ whole genome shotgun (WGS) entry which is preliminary data.</text>
</comment>
<dbReference type="EMBL" id="MU394309">
    <property type="protein sequence ID" value="KAI6087161.1"/>
    <property type="molecule type" value="Genomic_DNA"/>
</dbReference>
<name>A0ACC0D3C0_9PEZI</name>
<reference evidence="1 2" key="1">
    <citation type="journal article" date="2022" name="New Phytol.">
        <title>Ecological generalism drives hyperdiversity of secondary metabolite gene clusters in xylarialean endophytes.</title>
        <authorList>
            <person name="Franco M.E.E."/>
            <person name="Wisecaver J.H."/>
            <person name="Arnold A.E."/>
            <person name="Ju Y.M."/>
            <person name="Slot J.C."/>
            <person name="Ahrendt S."/>
            <person name="Moore L.P."/>
            <person name="Eastman K.E."/>
            <person name="Scott K."/>
            <person name="Konkel Z."/>
            <person name="Mondo S.J."/>
            <person name="Kuo A."/>
            <person name="Hayes R.D."/>
            <person name="Haridas S."/>
            <person name="Andreopoulos B."/>
            <person name="Riley R."/>
            <person name="LaButti K."/>
            <person name="Pangilinan J."/>
            <person name="Lipzen A."/>
            <person name="Amirebrahimi M."/>
            <person name="Yan J."/>
            <person name="Adam C."/>
            <person name="Keymanesh K."/>
            <person name="Ng V."/>
            <person name="Louie K."/>
            <person name="Northen T."/>
            <person name="Drula E."/>
            <person name="Henrissat B."/>
            <person name="Hsieh H.M."/>
            <person name="Youens-Clark K."/>
            <person name="Lutzoni F."/>
            <person name="Miadlikowska J."/>
            <person name="Eastwood D.C."/>
            <person name="Hamelin R.C."/>
            <person name="Grigoriev I.V."/>
            <person name="U'Ren J.M."/>
        </authorList>
    </citation>
    <scope>NUCLEOTIDE SEQUENCE [LARGE SCALE GENOMIC DNA]</scope>
    <source>
        <strain evidence="1 2">ER1909</strain>
    </source>
</reference>
<organism evidence="1 2">
    <name type="scientific">Hypoxylon rubiginosum</name>
    <dbReference type="NCBI Taxonomy" id="110542"/>
    <lineage>
        <taxon>Eukaryota</taxon>
        <taxon>Fungi</taxon>
        <taxon>Dikarya</taxon>
        <taxon>Ascomycota</taxon>
        <taxon>Pezizomycotina</taxon>
        <taxon>Sordariomycetes</taxon>
        <taxon>Xylariomycetidae</taxon>
        <taxon>Xylariales</taxon>
        <taxon>Hypoxylaceae</taxon>
        <taxon>Hypoxylon</taxon>
    </lineage>
</organism>